<protein>
    <submittedName>
        <fullName evidence="1">Uncharacterized protein</fullName>
    </submittedName>
</protein>
<dbReference type="Proteomes" id="UP000805193">
    <property type="component" value="Unassembled WGS sequence"/>
</dbReference>
<sequence length="320" mass="34146">MGLADTITLPVLPGHYTLVWLQGQDLFPLKDTRLREAGAEAVYCLARGAPKGPNIPRAQLNHQGPPFPGHGYATHSQTWVGEPTWLGVRSDATHQAPTKAGAPCVRAEGTDAGFFEPILPVFGQGGVSGPAPGLSAGASSRAGPGPGPIRGESRRAGPGSGKTACQRARAGPGLKKYLYSQKATFVDVKQALHARTAAEKYKELEPVEACHTLIRNSMLSTDVCDVLEYDAKNGNLANFDDPINKLLKMRGVQVLESKAFIDESKKIVLRILKNTRLCVKEYDVIKSVYAWAIARSGTETGVPSTAVLQWTIDQAIPAGA</sequence>
<organism evidence="1 2">
    <name type="scientific">Ixodes persulcatus</name>
    <name type="common">Taiga tick</name>
    <dbReference type="NCBI Taxonomy" id="34615"/>
    <lineage>
        <taxon>Eukaryota</taxon>
        <taxon>Metazoa</taxon>
        <taxon>Ecdysozoa</taxon>
        <taxon>Arthropoda</taxon>
        <taxon>Chelicerata</taxon>
        <taxon>Arachnida</taxon>
        <taxon>Acari</taxon>
        <taxon>Parasitiformes</taxon>
        <taxon>Ixodida</taxon>
        <taxon>Ixodoidea</taxon>
        <taxon>Ixodidae</taxon>
        <taxon>Ixodinae</taxon>
        <taxon>Ixodes</taxon>
    </lineage>
</organism>
<reference evidence="1 2" key="1">
    <citation type="journal article" date="2020" name="Cell">
        <title>Large-Scale Comparative Analyses of Tick Genomes Elucidate Their Genetic Diversity and Vector Capacities.</title>
        <authorList>
            <consortium name="Tick Genome and Microbiome Consortium (TIGMIC)"/>
            <person name="Jia N."/>
            <person name="Wang J."/>
            <person name="Shi W."/>
            <person name="Du L."/>
            <person name="Sun Y."/>
            <person name="Zhan W."/>
            <person name="Jiang J.F."/>
            <person name="Wang Q."/>
            <person name="Zhang B."/>
            <person name="Ji P."/>
            <person name="Bell-Sakyi L."/>
            <person name="Cui X.M."/>
            <person name="Yuan T.T."/>
            <person name="Jiang B.G."/>
            <person name="Yang W.F."/>
            <person name="Lam T.T."/>
            <person name="Chang Q.C."/>
            <person name="Ding S.J."/>
            <person name="Wang X.J."/>
            <person name="Zhu J.G."/>
            <person name="Ruan X.D."/>
            <person name="Zhao L."/>
            <person name="Wei J.T."/>
            <person name="Ye R.Z."/>
            <person name="Que T.C."/>
            <person name="Du C.H."/>
            <person name="Zhou Y.H."/>
            <person name="Cheng J.X."/>
            <person name="Dai P.F."/>
            <person name="Guo W.B."/>
            <person name="Han X.H."/>
            <person name="Huang E.J."/>
            <person name="Li L.F."/>
            <person name="Wei W."/>
            <person name="Gao Y.C."/>
            <person name="Liu J.Z."/>
            <person name="Shao H.Z."/>
            <person name="Wang X."/>
            <person name="Wang C.C."/>
            <person name="Yang T.C."/>
            <person name="Huo Q.B."/>
            <person name="Li W."/>
            <person name="Chen H.Y."/>
            <person name="Chen S.E."/>
            <person name="Zhou L.G."/>
            <person name="Ni X.B."/>
            <person name="Tian J.H."/>
            <person name="Sheng Y."/>
            <person name="Liu T."/>
            <person name="Pan Y.S."/>
            <person name="Xia L.Y."/>
            <person name="Li J."/>
            <person name="Zhao F."/>
            <person name="Cao W.C."/>
        </authorList>
    </citation>
    <scope>NUCLEOTIDE SEQUENCE [LARGE SCALE GENOMIC DNA]</scope>
    <source>
        <strain evidence="1">Iper-2018</strain>
    </source>
</reference>
<evidence type="ECO:0000313" key="1">
    <source>
        <dbReference type="EMBL" id="KAG0426084.1"/>
    </source>
</evidence>
<proteinExistence type="predicted"/>
<name>A0AC60PYC7_IXOPE</name>
<dbReference type="EMBL" id="JABSTQ010009767">
    <property type="protein sequence ID" value="KAG0426084.1"/>
    <property type="molecule type" value="Genomic_DNA"/>
</dbReference>
<comment type="caution">
    <text evidence="1">The sequence shown here is derived from an EMBL/GenBank/DDBJ whole genome shotgun (WGS) entry which is preliminary data.</text>
</comment>
<evidence type="ECO:0000313" key="2">
    <source>
        <dbReference type="Proteomes" id="UP000805193"/>
    </source>
</evidence>
<keyword evidence="2" id="KW-1185">Reference proteome</keyword>
<gene>
    <name evidence="1" type="ORF">HPB47_026794</name>
</gene>
<accession>A0AC60PYC7</accession>